<feature type="chain" id="PRO_5046012014" description="Bacterial surface antigen (D15) domain-containing protein" evidence="1">
    <location>
        <begin position="18"/>
        <end position="455"/>
    </location>
</feature>
<accession>A0ABX5LIM6</accession>
<evidence type="ECO:0000256" key="1">
    <source>
        <dbReference type="SAM" id="SignalP"/>
    </source>
</evidence>
<dbReference type="Proteomes" id="UP000245523">
    <property type="component" value="Unassembled WGS sequence"/>
</dbReference>
<comment type="caution">
    <text evidence="2">The sequence shown here is derived from an EMBL/GenBank/DDBJ whole genome shotgun (WGS) entry which is preliminary data.</text>
</comment>
<feature type="signal peptide" evidence="1">
    <location>
        <begin position="1"/>
        <end position="17"/>
    </location>
</feature>
<keyword evidence="3" id="KW-1185">Reference proteome</keyword>
<keyword evidence="1" id="KW-0732">Signal</keyword>
<dbReference type="RefSeq" id="WP_109587691.1">
    <property type="nucleotide sequence ID" value="NZ_QGHD01000026.1"/>
</dbReference>
<evidence type="ECO:0000313" key="3">
    <source>
        <dbReference type="Proteomes" id="UP000245523"/>
    </source>
</evidence>
<dbReference type="Gene3D" id="2.40.160.50">
    <property type="entry name" value="membrane protein fhac: a member of the omp85/tpsb transporter family"/>
    <property type="match status" value="1"/>
</dbReference>
<evidence type="ECO:0008006" key="4">
    <source>
        <dbReference type="Google" id="ProtNLM"/>
    </source>
</evidence>
<reference evidence="2 3" key="1">
    <citation type="submission" date="2018-05" db="EMBL/GenBank/DDBJ databases">
        <title>Animal gut microbial communities from fecal samples from Wisconsin, USA.</title>
        <authorList>
            <person name="Neumann A."/>
        </authorList>
    </citation>
    <scope>NUCLEOTIDE SEQUENCE [LARGE SCALE GENOMIC DNA]</scope>
    <source>
        <strain evidence="2 3">UWS4</strain>
    </source>
</reference>
<evidence type="ECO:0000313" key="2">
    <source>
        <dbReference type="EMBL" id="PWK93659.1"/>
    </source>
</evidence>
<gene>
    <name evidence="2" type="ORF">B0H50_12622</name>
</gene>
<organism evidence="2 3">
    <name type="scientific">Hallerella porci</name>
    <dbReference type="NCBI Taxonomy" id="1945871"/>
    <lineage>
        <taxon>Bacteria</taxon>
        <taxon>Pseudomonadati</taxon>
        <taxon>Fibrobacterota</taxon>
        <taxon>Fibrobacteria</taxon>
        <taxon>Fibrobacterales</taxon>
        <taxon>Fibrobacteraceae</taxon>
        <taxon>Hallerella</taxon>
    </lineage>
</organism>
<proteinExistence type="predicted"/>
<sequence>MKYFLLAFFCFLNLAQASHCVIQSVRIVGDVDEKAEQFFGKLREENCEKGDEVLKEFVDELSENGFPFANASFEVDSLGNATVTLKRGNAFVWAAAENAENSRSKHETFAKLSGLTAGSLVRLLDLERAKRKLINSGYFESTAEPKLFRDSLRNKLVPVFFMRDLSVNSFEGMLSYASGDAGGWAGNIDLHLYNMRGTGRDLAVSGETGDFGHSLSASYKEPWLLGTDWNGIVRGSFEEDSSFRSAEIEAGVSRSIGFFFEFAVLGGVGNDRWIYTLETQYKNEDRVILPRHGVTFHGIFRVTKDRKDSSHAFTTDLHADARLLTPIVSAFVLQTSAWAGTLLPTDRDFKYTELYELGGVSNLKGFRPGFFRTRAYGITEADLQWQAVENTAFHLFFEPALHRGLAPAHGWIRTFSYGIGISQYRGFWSFSLFYALSNGTDPLEGLLHFGVKALF</sequence>
<protein>
    <recommendedName>
        <fullName evidence="4">Bacterial surface antigen (D15) domain-containing protein</fullName>
    </recommendedName>
</protein>
<dbReference type="EMBL" id="QGHD01000026">
    <property type="protein sequence ID" value="PWK93659.1"/>
    <property type="molecule type" value="Genomic_DNA"/>
</dbReference>
<name>A0ABX5LIM6_9BACT</name>